<accession>A0A6I9QZR9</accession>
<dbReference type="InParanoid" id="A0A6I9QZR9"/>
<dbReference type="InterPro" id="IPR005162">
    <property type="entry name" value="Retrotrans_gag_dom"/>
</dbReference>
<protein>
    <submittedName>
        <fullName evidence="4">Uncharacterized protein LOC105041869</fullName>
    </submittedName>
</protein>
<evidence type="ECO:0000256" key="1">
    <source>
        <dbReference type="SAM" id="MobiDB-lite"/>
    </source>
</evidence>
<dbReference type="RefSeq" id="XP_010917233.1">
    <property type="nucleotide sequence ID" value="XM_010918931.1"/>
</dbReference>
<dbReference type="AlphaFoldDB" id="A0A6I9QZR9"/>
<keyword evidence="3" id="KW-1185">Reference proteome</keyword>
<name>A0A6I9QZR9_ELAGV</name>
<reference evidence="4" key="1">
    <citation type="submission" date="2025-08" db="UniProtKB">
        <authorList>
            <consortium name="RefSeq"/>
        </authorList>
    </citation>
    <scope>IDENTIFICATION</scope>
</reference>
<evidence type="ECO:0000313" key="3">
    <source>
        <dbReference type="Proteomes" id="UP000504607"/>
    </source>
</evidence>
<sequence>MSDREDKTLTNMAARTRGARLMSRGAANQLVEQAPDAPATQTDITDSYYERFRKLNPSLFEGGSNPIVAETWIREMEKMFNALQYPKNVKVRLAVPMLKENIEFWWTAIKNTYGNNNDQLIWEEFKEIFYDQYFLGTMRLVKENEFLTLKQKDDMTVLEYANKFNELNRFCPQLIESKRSKVNRFEQDLRYEIRSHLSSYIFNDYKDVLERALKVESELKRSDLKRGDRKRPRSAKNLKDQ</sequence>
<feature type="domain" description="Retrotransposon gag" evidence="2">
    <location>
        <begin position="93"/>
        <end position="187"/>
    </location>
</feature>
<dbReference type="OrthoDB" id="786614at2759"/>
<feature type="compositionally biased region" description="Basic residues" evidence="1">
    <location>
        <begin position="227"/>
        <end position="241"/>
    </location>
</feature>
<dbReference type="Proteomes" id="UP000504607">
    <property type="component" value="Chromosome 3"/>
</dbReference>
<gene>
    <name evidence="4" type="primary">LOC105041869</name>
</gene>
<evidence type="ECO:0000313" key="4">
    <source>
        <dbReference type="RefSeq" id="XP_010917233.1"/>
    </source>
</evidence>
<evidence type="ECO:0000259" key="2">
    <source>
        <dbReference type="Pfam" id="PF03732"/>
    </source>
</evidence>
<feature type="region of interest" description="Disordered" evidence="1">
    <location>
        <begin position="221"/>
        <end position="241"/>
    </location>
</feature>
<dbReference type="Pfam" id="PF03732">
    <property type="entry name" value="Retrotrans_gag"/>
    <property type="match status" value="1"/>
</dbReference>
<proteinExistence type="predicted"/>
<organism evidence="3 4">
    <name type="scientific">Elaeis guineensis var. tenera</name>
    <name type="common">Oil palm</name>
    <dbReference type="NCBI Taxonomy" id="51953"/>
    <lineage>
        <taxon>Eukaryota</taxon>
        <taxon>Viridiplantae</taxon>
        <taxon>Streptophyta</taxon>
        <taxon>Embryophyta</taxon>
        <taxon>Tracheophyta</taxon>
        <taxon>Spermatophyta</taxon>
        <taxon>Magnoliopsida</taxon>
        <taxon>Liliopsida</taxon>
        <taxon>Arecaceae</taxon>
        <taxon>Arecoideae</taxon>
        <taxon>Cocoseae</taxon>
        <taxon>Elaeidinae</taxon>
        <taxon>Elaeis</taxon>
    </lineage>
</organism>